<keyword evidence="2" id="KW-1185">Reference proteome</keyword>
<protein>
    <submittedName>
        <fullName evidence="1">Uncharacterized protein</fullName>
    </submittedName>
</protein>
<accession>C4GER3</accession>
<dbReference type="AlphaFoldDB" id="C4GER3"/>
<comment type="caution">
    <text evidence="1">The sequence shown here is derived from an EMBL/GenBank/DDBJ whole genome shotgun (WGS) entry which is preliminary data.</text>
</comment>
<dbReference type="Proteomes" id="UP000003009">
    <property type="component" value="Unassembled WGS sequence"/>
</dbReference>
<name>C4GER3_9NEIS</name>
<evidence type="ECO:0000313" key="2">
    <source>
        <dbReference type="Proteomes" id="UP000003009"/>
    </source>
</evidence>
<gene>
    <name evidence="1" type="ORF">GCWU000324_00150</name>
</gene>
<reference evidence="1" key="1">
    <citation type="submission" date="2009-04" db="EMBL/GenBank/DDBJ databases">
        <authorList>
            <person name="Weinstock G."/>
            <person name="Sodergren E."/>
            <person name="Clifton S."/>
            <person name="Fulton L."/>
            <person name="Fulton B."/>
            <person name="Courtney L."/>
            <person name="Fronick C."/>
            <person name="Harrison M."/>
            <person name="Strong C."/>
            <person name="Farmer C."/>
            <person name="Delahaunty K."/>
            <person name="Markovic C."/>
            <person name="Hall O."/>
            <person name="Minx P."/>
            <person name="Tomlinson C."/>
            <person name="Mitreva M."/>
            <person name="Nelson J."/>
            <person name="Hou S."/>
            <person name="Wollam A."/>
            <person name="Pepin K.H."/>
            <person name="Johnson M."/>
            <person name="Bhonagiri V."/>
            <person name="Nash W.E."/>
            <person name="Warren W."/>
            <person name="Chinwalla A."/>
            <person name="Mardis E.R."/>
            <person name="Wilson R.K."/>
        </authorList>
    </citation>
    <scope>NUCLEOTIDE SEQUENCE [LARGE SCALE GENOMIC DNA]</scope>
    <source>
        <strain evidence="1">ATCC 51147</strain>
    </source>
</reference>
<proteinExistence type="predicted"/>
<sequence length="53" mass="6269">MFYLLQKPALLAFRLLLRFCKDSVRSLHLIQINNIKKIKNHSKGSLKTDFRLP</sequence>
<dbReference type="EMBL" id="ACJW02000001">
    <property type="protein sequence ID" value="EEP69673.1"/>
    <property type="molecule type" value="Genomic_DNA"/>
</dbReference>
<dbReference type="HOGENOM" id="CLU_3062442_0_0_4"/>
<organism evidence="1 2">
    <name type="scientific">Kingella oralis ATCC 51147</name>
    <dbReference type="NCBI Taxonomy" id="629741"/>
    <lineage>
        <taxon>Bacteria</taxon>
        <taxon>Pseudomonadati</taxon>
        <taxon>Pseudomonadota</taxon>
        <taxon>Betaproteobacteria</taxon>
        <taxon>Neisseriales</taxon>
        <taxon>Neisseriaceae</taxon>
        <taxon>Kingella</taxon>
    </lineage>
</organism>
<evidence type="ECO:0000313" key="1">
    <source>
        <dbReference type="EMBL" id="EEP69673.1"/>
    </source>
</evidence>